<accession>B2IAT8</accession>
<keyword evidence="1" id="KW-0175">Coiled coil</keyword>
<dbReference type="SMART" id="SM00493">
    <property type="entry name" value="TOPRIM"/>
    <property type="match status" value="1"/>
</dbReference>
<evidence type="ECO:0000256" key="2">
    <source>
        <dbReference type="SAM" id="MobiDB-lite"/>
    </source>
</evidence>
<evidence type="ECO:0000256" key="1">
    <source>
        <dbReference type="SAM" id="Coils"/>
    </source>
</evidence>
<evidence type="ECO:0000259" key="3">
    <source>
        <dbReference type="PROSITE" id="PS50880"/>
    </source>
</evidence>
<dbReference type="InterPro" id="IPR013610">
    <property type="entry name" value="ArdC_N"/>
</dbReference>
<feature type="compositionally biased region" description="Low complexity" evidence="2">
    <location>
        <begin position="1473"/>
        <end position="1482"/>
    </location>
</feature>
<sequence>MGVTVLQAHDLVVDFCSDYPVAAKLSYYIRETVEELYGKCPEGMERMLGAYVTGPGIHPGLCDIPCGNAEDADSFISTLRHEVIGHFGLNTFTREDKRALLDGISAAREKPFMRSLWRIVDENYAHESESIKAEEVFALYCEGIEPELHVTRKYVHEQGEQVFRETCIDRTRLMNIIDLNSIALMVAQGLHDRTRLQRNFTELNQQFQQEPYMEPKKPFHEAVAERLIEQLKVGTAPWQRPWEPGRGGLLPMNPSTGKRYKGINAIHLMSQQRTDPRWLTYKQAEALGAQVRRGEKSTSIQYCKYTEKKIKTDDQGRPVLDVKGQPVMEEVRLERPRVFFASVFNAEQVDGLPTLQHNEQTKEQTWDAVERAENILEASEAVIHHGEYNRAFYRPSTDSIHLPDKGQFPSDGNYYATLLHELGHWTGHSLRLDRDMLHPFGSEGYAKEELRAEIASMILGDELGIGHDPGQHAAYVGSWIRVLKDDPLEIFRAAADAEKIQEYVLAFEQKQVQEATKQQAIAQNPEPMRRQEQDIPLPTITLADPADEALAIVLHSARHFSDGSNDPENSLHQRMLNVFSEKAFVPVKDGSNFINPLRRDLLPADWNGRVRVEPSVLYEHPDGREEIVISDGYGYSPEFWPVSVQCQSGEYNLLEVCNTKAAADSLVDRLAAINAYMVKNEHNQISTFVRIYEEIVAGNLSNERLPSITPADAAVAIALHSVRHCSDDSSDLGKLLYQGMLRACSEKAFGLIEYPIREVLPVDWNGRVRVVPSVYDNDVEEFVPSQGREPNFWPVFVQCWSGEYKLLEACTTKAAADALVDRLVVIDAYAITRNLDERLLSISFPDRDVATALSVARDAARDDPSRRSFPFHQEMLKDLSKKAFGPVIEGVRDVLPLDWNGRVRVEPSIVVNDGYLLAHVYGREPTHWRVFVQCQNGKYEWLETCTTKAAADTLVDRLAVIDVYSKEKEHERVAAFVRTHEKQPRHDKDTLAAKTTVADNTVQEQQQQQDVALPSITVSEKIWLDLPYKQKEAAKHAAGNLADGNCAISWDKEEKRWYARPGADLEKIKQWLPSHEAKPTNLATKKTWLAVTFEQRHAVKEIGGKLPNGNNAVDWDNAAKCWYANPGADLDKLKPWIATEIMSRQVPALSPEKEFAETLRSLGCLVSGEHPIMDAKKHRIEVEGDKKGEKAGFYVAYLDGHPSGYIKNNRTGIELKWKSKGYLLDAEQKAAMQAEAAAKLAARAEQQQQEQEAVAQRVVKQMDDLVTVIEPTPYLKAKGITPQAGIYTDSDGQKTYIPAIDSDGKQWTMQYIQEDGTKRFAKGGRKEGCFHPIGGLAAIAAAPVIVIGEGYATVAQVSQALGYGTVAAFDAGNLEGVAKALHKSFPDKPILIAGDDDQSLPNNPGKTKAQEAASAVDGTAFFPIFAPGEQADNPKGFTDFNDLATKSALGIEAVERQVHAAVSKAIDNHQKRVQQQTQQQGQHEQKQERRLLRVS</sequence>
<feature type="compositionally biased region" description="Basic and acidic residues" evidence="2">
    <location>
        <begin position="1483"/>
        <end position="1495"/>
    </location>
</feature>
<proteinExistence type="predicted"/>
<dbReference type="InterPro" id="IPR043764">
    <property type="entry name" value="DUF5710"/>
</dbReference>
<reference evidence="4 5" key="1">
    <citation type="journal article" date="2010" name="J. Bacteriol.">
        <title>Whole genome sequences of two Xylella fastidiosa strains (M12 and M23) causing almond leaf scorch disease in California.</title>
        <authorList>
            <person name="Chen J."/>
            <person name="Xie G."/>
            <person name="Han S."/>
            <person name="Chertkov O."/>
            <person name="Sims D."/>
            <person name="Civerolo E.L."/>
        </authorList>
    </citation>
    <scope>NUCLEOTIDE SEQUENCE [LARGE SCALE GENOMIC DNA]</scope>
    <source>
        <strain evidence="5">M23</strain>
        <plasmid evidence="4 5">pXFAS01</plasmid>
    </source>
</reference>
<protein>
    <recommendedName>
        <fullName evidence="3">Toprim domain-containing protein</fullName>
    </recommendedName>
</protein>
<feature type="domain" description="Toprim" evidence="3">
    <location>
        <begin position="1343"/>
        <end position="1427"/>
    </location>
</feature>
<dbReference type="EMBL" id="CP001012">
    <property type="protein sequence ID" value="ACB93637.1"/>
    <property type="molecule type" value="Genomic_DNA"/>
</dbReference>
<dbReference type="Proteomes" id="UP000001698">
    <property type="component" value="Plasmid pXFAS01"/>
</dbReference>
<evidence type="ECO:0000313" key="4">
    <source>
        <dbReference type="EMBL" id="ACB93637.1"/>
    </source>
</evidence>
<dbReference type="CDD" id="cd01029">
    <property type="entry name" value="TOPRIM_primases"/>
    <property type="match status" value="1"/>
</dbReference>
<feature type="coiled-coil region" evidence="1">
    <location>
        <begin position="1234"/>
        <end position="1261"/>
    </location>
</feature>
<dbReference type="RefSeq" id="WP_012382836.1">
    <property type="nucleotide sequence ID" value="NC_010579.1"/>
</dbReference>
<feature type="region of interest" description="Disordered" evidence="2">
    <location>
        <begin position="1468"/>
        <end position="1495"/>
    </location>
</feature>
<dbReference type="Pfam" id="PF18974">
    <property type="entry name" value="DUF5710"/>
    <property type="match status" value="2"/>
</dbReference>
<evidence type="ECO:0000313" key="5">
    <source>
        <dbReference type="Proteomes" id="UP000001698"/>
    </source>
</evidence>
<name>B2IAT8_XYLF2</name>
<gene>
    <name evidence="4" type="ordered locus">XfasM23_2244</name>
</gene>
<dbReference type="HOGENOM" id="CLU_006100_0_0_6"/>
<keyword evidence="4" id="KW-0614">Plasmid</keyword>
<dbReference type="Pfam" id="PF08401">
    <property type="entry name" value="ArdcN"/>
    <property type="match status" value="1"/>
</dbReference>
<geneLocation type="plasmid" evidence="4 5">
    <name>pXFAS01</name>
</geneLocation>
<dbReference type="GO" id="GO:0003697">
    <property type="term" value="F:single-stranded DNA binding"/>
    <property type="evidence" value="ECO:0007669"/>
    <property type="project" value="InterPro"/>
</dbReference>
<dbReference type="InterPro" id="IPR034154">
    <property type="entry name" value="TOPRIM_DnaG/twinkle"/>
</dbReference>
<dbReference type="PROSITE" id="PS50880">
    <property type="entry name" value="TOPRIM"/>
    <property type="match status" value="1"/>
</dbReference>
<dbReference type="InterPro" id="IPR041459">
    <property type="entry name" value="MPTase-PolyVal"/>
</dbReference>
<dbReference type="InterPro" id="IPR006171">
    <property type="entry name" value="TOPRIM_dom"/>
</dbReference>
<dbReference type="KEGG" id="xfn:XfasM23_2244"/>
<dbReference type="Pfam" id="PF13362">
    <property type="entry name" value="Toprim_3"/>
    <property type="match status" value="1"/>
</dbReference>
<dbReference type="Pfam" id="PF18818">
    <property type="entry name" value="MPTase-PolyVal"/>
    <property type="match status" value="1"/>
</dbReference>
<organism evidence="4 5">
    <name type="scientific">Xylella fastidiosa (strain M23)</name>
    <dbReference type="NCBI Taxonomy" id="405441"/>
    <lineage>
        <taxon>Bacteria</taxon>
        <taxon>Pseudomonadati</taxon>
        <taxon>Pseudomonadota</taxon>
        <taxon>Gammaproteobacteria</taxon>
        <taxon>Lysobacterales</taxon>
        <taxon>Lysobacteraceae</taxon>
        <taxon>Xylella</taxon>
    </lineage>
</organism>